<name>A0A420MEU1_FUSOX</name>
<reference evidence="1 2" key="1">
    <citation type="journal article" date="2018" name="Sci. Rep.">
        <title>Characterisation of pathogen-specific regions and novel effector candidates in Fusarium oxysporum f. sp. cepae.</title>
        <authorList>
            <person name="Armitage A.D."/>
            <person name="Taylor A."/>
            <person name="Sobczyk M.K."/>
            <person name="Baxter L."/>
            <person name="Greenfield B.P."/>
            <person name="Bates H.J."/>
            <person name="Wilson F."/>
            <person name="Jackson A.C."/>
            <person name="Ott S."/>
            <person name="Harrison R.J."/>
            <person name="Clarkson J.P."/>
        </authorList>
    </citation>
    <scope>NUCLEOTIDE SEQUENCE [LARGE SCALE GENOMIC DNA]</scope>
    <source>
        <strain evidence="1 2">Fo_A13</strain>
    </source>
</reference>
<evidence type="ECO:0000313" key="1">
    <source>
        <dbReference type="EMBL" id="RKK66004.1"/>
    </source>
</evidence>
<comment type="caution">
    <text evidence="1">The sequence shown here is derived from an EMBL/GenBank/DDBJ whole genome shotgun (WGS) entry which is preliminary data.</text>
</comment>
<accession>A0A420MEU1</accession>
<gene>
    <name evidence="1" type="ORF">BFJ69_g15786</name>
</gene>
<organism evidence="1 2">
    <name type="scientific">Fusarium oxysporum</name>
    <name type="common">Fusarium vascular wilt</name>
    <dbReference type="NCBI Taxonomy" id="5507"/>
    <lineage>
        <taxon>Eukaryota</taxon>
        <taxon>Fungi</taxon>
        <taxon>Dikarya</taxon>
        <taxon>Ascomycota</taxon>
        <taxon>Pezizomycotina</taxon>
        <taxon>Sordariomycetes</taxon>
        <taxon>Hypocreomycetidae</taxon>
        <taxon>Hypocreales</taxon>
        <taxon>Nectriaceae</taxon>
        <taxon>Fusarium</taxon>
        <taxon>Fusarium oxysporum species complex</taxon>
    </lineage>
</organism>
<evidence type="ECO:0000313" key="2">
    <source>
        <dbReference type="Proteomes" id="UP000285084"/>
    </source>
</evidence>
<dbReference type="EMBL" id="MRCX01000336">
    <property type="protein sequence ID" value="RKK66004.1"/>
    <property type="molecule type" value="Genomic_DNA"/>
</dbReference>
<proteinExistence type="predicted"/>
<dbReference type="Proteomes" id="UP000285084">
    <property type="component" value="Unassembled WGS sequence"/>
</dbReference>
<dbReference type="AlphaFoldDB" id="A0A420MEU1"/>
<sequence length="38" mass="3811">MLPLAASRLLLSGATTSAAAPDSTPSELLAAHNATFDK</sequence>
<protein>
    <submittedName>
        <fullName evidence="1">Uncharacterized protein</fullName>
    </submittedName>
</protein>